<dbReference type="EMBL" id="GEEE01005134">
    <property type="protein sequence ID" value="JAP58091.1"/>
    <property type="molecule type" value="Transcribed_RNA"/>
</dbReference>
<evidence type="ECO:0000313" key="1">
    <source>
        <dbReference type="EMBL" id="JAP58091.1"/>
    </source>
</evidence>
<reference evidence="1" key="1">
    <citation type="submission" date="2016-01" db="EMBL/GenBank/DDBJ databases">
        <title>Reference transcriptome for the parasite Schistocephalus solidus: insights into the molecular evolution of parasitism.</title>
        <authorList>
            <person name="Hebert F.O."/>
            <person name="Grambauer S."/>
            <person name="Barber I."/>
            <person name="Landry C.R."/>
            <person name="Aubin-Horth N."/>
        </authorList>
    </citation>
    <scope>NUCLEOTIDE SEQUENCE</scope>
</reference>
<dbReference type="AlphaFoldDB" id="A0A0X3Q257"/>
<accession>A0A0X3Q257</accession>
<organism evidence="1">
    <name type="scientific">Schistocephalus solidus</name>
    <name type="common">Tapeworm</name>
    <dbReference type="NCBI Taxonomy" id="70667"/>
    <lineage>
        <taxon>Eukaryota</taxon>
        <taxon>Metazoa</taxon>
        <taxon>Spiralia</taxon>
        <taxon>Lophotrochozoa</taxon>
        <taxon>Platyhelminthes</taxon>
        <taxon>Cestoda</taxon>
        <taxon>Eucestoda</taxon>
        <taxon>Diphyllobothriidea</taxon>
        <taxon>Diphyllobothriidae</taxon>
        <taxon>Schistocephalus</taxon>
    </lineage>
</organism>
<name>A0A0X3Q257_SCHSO</name>
<proteinExistence type="predicted"/>
<sequence>MGPGTGTPTPATVTSFAAIIEFSTKFTRDWLQVHEVAKTASKAFPHFILPTARLPEIRNGRQLRVNGPTAKPSAIKHFYRLLCIFFTTKLNINIAYKVIAKVVTNIHFFDFAIFFLALDEHFLEKLVKQLLCLNLCHIRHRILEKFKKDKSLPVGPNYVELYKDSGGVLSG</sequence>
<protein>
    <submittedName>
        <fullName evidence="1">Uncharacterized protein</fullName>
    </submittedName>
</protein>
<gene>
    <name evidence="1" type="ORF">TR125987</name>
</gene>